<evidence type="ECO:0000313" key="3">
    <source>
        <dbReference type="Proteomes" id="UP000226192"/>
    </source>
</evidence>
<proteinExistence type="predicted"/>
<organism evidence="2 3">
    <name type="scientific">Ophiocordyceps australis</name>
    <dbReference type="NCBI Taxonomy" id="1399860"/>
    <lineage>
        <taxon>Eukaryota</taxon>
        <taxon>Fungi</taxon>
        <taxon>Dikarya</taxon>
        <taxon>Ascomycota</taxon>
        <taxon>Pezizomycotina</taxon>
        <taxon>Sordariomycetes</taxon>
        <taxon>Hypocreomycetidae</taxon>
        <taxon>Hypocreales</taxon>
        <taxon>Ophiocordycipitaceae</taxon>
        <taxon>Ophiocordyceps</taxon>
    </lineage>
</organism>
<reference evidence="2 3" key="1">
    <citation type="submission" date="2017-06" db="EMBL/GenBank/DDBJ databases">
        <title>Ant-infecting Ophiocordyceps genomes reveal a high diversity of potential behavioral manipulation genes and a possible major role for enterotoxins.</title>
        <authorList>
            <person name="De Bekker C."/>
            <person name="Evans H.C."/>
            <person name="Brachmann A."/>
            <person name="Hughes D.P."/>
        </authorList>
    </citation>
    <scope>NUCLEOTIDE SEQUENCE [LARGE SCALE GENOMIC DNA]</scope>
    <source>
        <strain evidence="2 3">Map64</strain>
    </source>
</reference>
<evidence type="ECO:0000313" key="2">
    <source>
        <dbReference type="EMBL" id="PHH64102.1"/>
    </source>
</evidence>
<feature type="region of interest" description="Disordered" evidence="1">
    <location>
        <begin position="71"/>
        <end position="115"/>
    </location>
</feature>
<evidence type="ECO:0000256" key="1">
    <source>
        <dbReference type="SAM" id="MobiDB-lite"/>
    </source>
</evidence>
<dbReference type="AlphaFoldDB" id="A0A2C5YA23"/>
<keyword evidence="3" id="KW-1185">Reference proteome</keyword>
<gene>
    <name evidence="2" type="ORF">CDD81_4977</name>
</gene>
<dbReference type="EMBL" id="NJET01000036">
    <property type="protein sequence ID" value="PHH64102.1"/>
    <property type="molecule type" value="Genomic_DNA"/>
</dbReference>
<dbReference type="Proteomes" id="UP000226192">
    <property type="component" value="Unassembled WGS sequence"/>
</dbReference>
<accession>A0A2C5YA23</accession>
<comment type="caution">
    <text evidence="2">The sequence shown here is derived from an EMBL/GenBank/DDBJ whole genome shotgun (WGS) entry which is preliminary data.</text>
</comment>
<protein>
    <submittedName>
        <fullName evidence="2">Uncharacterized protein</fullName>
    </submittedName>
</protein>
<sequence length="115" mass="11866">MQPPTTRRPGLVSAMTAVQIKASRIMAAGYSQMQHALATPLRSQMAQATLDAGVGRGAVGQMIAKSRHVDAAGGCSDTANEPTLSTSTAASRRSDLPQGLSRHVEQPRGVGAAVE</sequence>
<name>A0A2C5YA23_9HYPO</name>